<keyword evidence="2 4" id="KW-0238">DNA-binding</keyword>
<dbReference type="SUPFAM" id="SSF48498">
    <property type="entry name" value="Tetracyclin repressor-like, C-terminal domain"/>
    <property type="match status" value="1"/>
</dbReference>
<evidence type="ECO:0000256" key="1">
    <source>
        <dbReference type="ARBA" id="ARBA00023015"/>
    </source>
</evidence>
<evidence type="ECO:0000256" key="2">
    <source>
        <dbReference type="ARBA" id="ARBA00023125"/>
    </source>
</evidence>
<dbReference type="GO" id="GO:0000976">
    <property type="term" value="F:transcription cis-regulatory region binding"/>
    <property type="evidence" value="ECO:0007669"/>
    <property type="project" value="TreeGrafter"/>
</dbReference>
<evidence type="ECO:0000259" key="5">
    <source>
        <dbReference type="PROSITE" id="PS50977"/>
    </source>
</evidence>
<dbReference type="OrthoDB" id="8961953at2"/>
<dbReference type="STRING" id="1440762.Y882_16560"/>
<comment type="caution">
    <text evidence="6">The sequence shown here is derived from an EMBL/GenBank/DDBJ whole genome shotgun (WGS) entry which is preliminary data.</text>
</comment>
<dbReference type="RefSeq" id="WP_046972989.1">
    <property type="nucleotide sequence ID" value="NZ_JPLA01000049.1"/>
</dbReference>
<dbReference type="InterPro" id="IPR050109">
    <property type="entry name" value="HTH-type_TetR-like_transc_reg"/>
</dbReference>
<dbReference type="SUPFAM" id="SSF46689">
    <property type="entry name" value="Homeodomain-like"/>
    <property type="match status" value="1"/>
</dbReference>
<evidence type="ECO:0000313" key="6">
    <source>
        <dbReference type="EMBL" id="KLD62312.1"/>
    </source>
</evidence>
<feature type="DNA-binding region" description="H-T-H motif" evidence="4">
    <location>
        <begin position="42"/>
        <end position="61"/>
    </location>
</feature>
<dbReference type="InterPro" id="IPR036271">
    <property type="entry name" value="Tet_transcr_reg_TetR-rel_C_sf"/>
</dbReference>
<sequence length="212" mass="22552">MAKPKAAARSAGRPKVDNPELREHLLDVALKSFAASGVTATSVRSIAADAGVNAALLSYYFGNKAEVVEAVFDERIAPVLSQFFLHLFAMEGDIQQFTTAFVIGIGELVEAHPWYPALWVREVLCEGGALRELAVARLAAATPLVTMRFVDAQRDGELNAALDPTEMVMTLLGLTLVPAAGAPLWQATSGGPAASTARRTQHVLSLLQRGLS</sequence>
<dbReference type="EMBL" id="JPLA01000049">
    <property type="protein sequence ID" value="KLD62312.1"/>
    <property type="molecule type" value="Genomic_DNA"/>
</dbReference>
<dbReference type="PANTHER" id="PTHR30055:SF234">
    <property type="entry name" value="HTH-TYPE TRANSCRIPTIONAL REGULATOR BETI"/>
    <property type="match status" value="1"/>
</dbReference>
<proteinExistence type="predicted"/>
<dbReference type="PRINTS" id="PR00455">
    <property type="entry name" value="HTHTETR"/>
</dbReference>
<dbReference type="GO" id="GO:0003700">
    <property type="term" value="F:DNA-binding transcription factor activity"/>
    <property type="evidence" value="ECO:0007669"/>
    <property type="project" value="TreeGrafter"/>
</dbReference>
<dbReference type="PATRIC" id="fig|1440762.4.peg.3039"/>
<evidence type="ECO:0000256" key="3">
    <source>
        <dbReference type="ARBA" id="ARBA00023163"/>
    </source>
</evidence>
<protein>
    <recommendedName>
        <fullName evidence="5">HTH tetR-type domain-containing protein</fullName>
    </recommendedName>
</protein>
<evidence type="ECO:0000313" key="7">
    <source>
        <dbReference type="Proteomes" id="UP000035481"/>
    </source>
</evidence>
<organism evidence="6 7">
    <name type="scientific">Dyella japonica DSM 16301</name>
    <dbReference type="NCBI Taxonomy" id="1440762"/>
    <lineage>
        <taxon>Bacteria</taxon>
        <taxon>Pseudomonadati</taxon>
        <taxon>Pseudomonadota</taxon>
        <taxon>Gammaproteobacteria</taxon>
        <taxon>Lysobacterales</taxon>
        <taxon>Rhodanobacteraceae</taxon>
        <taxon>Dyella</taxon>
    </lineage>
</organism>
<evidence type="ECO:0000256" key="4">
    <source>
        <dbReference type="PROSITE-ProRule" id="PRU00335"/>
    </source>
</evidence>
<dbReference type="Proteomes" id="UP000035481">
    <property type="component" value="Unassembled WGS sequence"/>
</dbReference>
<dbReference type="Pfam" id="PF00440">
    <property type="entry name" value="TetR_N"/>
    <property type="match status" value="1"/>
</dbReference>
<dbReference type="AlphaFoldDB" id="A0A0G9H3N3"/>
<keyword evidence="3" id="KW-0804">Transcription</keyword>
<keyword evidence="1" id="KW-0805">Transcription regulation</keyword>
<dbReference type="InterPro" id="IPR009057">
    <property type="entry name" value="Homeodomain-like_sf"/>
</dbReference>
<dbReference type="InterPro" id="IPR023772">
    <property type="entry name" value="DNA-bd_HTH_TetR-type_CS"/>
</dbReference>
<accession>A0A0G9H3N3</accession>
<reference evidence="6 7" key="1">
    <citation type="journal article" date="2015" name="Antonie Van Leeuwenhoek">
        <title>A phylogenomic and molecular marker based taxonomic framework for the order Xanthomonadales: proposal to transfer the families Algiphilaceae and Solimonadaceae to the order Nevskiales ord. nov. and to create a new family within the order Xanthomonadales, the family Rhodanobacteraceae fam. nov., containing the genus Rhodanobacter and its closest relatives.</title>
        <authorList>
            <person name="Naushad S."/>
            <person name="Adeolu M."/>
            <person name="Wong S."/>
            <person name="Sohail M."/>
            <person name="Schellhorn H.E."/>
            <person name="Gupta R.S."/>
        </authorList>
    </citation>
    <scope>NUCLEOTIDE SEQUENCE [LARGE SCALE GENOMIC DNA]</scope>
    <source>
        <strain evidence="6 7">DSM 16301</strain>
    </source>
</reference>
<dbReference type="Gene3D" id="1.10.357.10">
    <property type="entry name" value="Tetracycline Repressor, domain 2"/>
    <property type="match status" value="1"/>
</dbReference>
<gene>
    <name evidence="6" type="ORF">Y882_16560</name>
</gene>
<dbReference type="InterPro" id="IPR001647">
    <property type="entry name" value="HTH_TetR"/>
</dbReference>
<dbReference type="PROSITE" id="PS01081">
    <property type="entry name" value="HTH_TETR_1"/>
    <property type="match status" value="1"/>
</dbReference>
<dbReference type="PROSITE" id="PS50977">
    <property type="entry name" value="HTH_TETR_2"/>
    <property type="match status" value="1"/>
</dbReference>
<dbReference type="PANTHER" id="PTHR30055">
    <property type="entry name" value="HTH-TYPE TRANSCRIPTIONAL REGULATOR RUTR"/>
    <property type="match status" value="1"/>
</dbReference>
<name>A0A0G9H3N3_9GAMM</name>
<feature type="domain" description="HTH tetR-type" evidence="5">
    <location>
        <begin position="19"/>
        <end position="79"/>
    </location>
</feature>